<dbReference type="InterPro" id="IPR009331">
    <property type="entry name" value="Oligogalacturonate-sp_porin"/>
</dbReference>
<dbReference type="EMBL" id="CP112887">
    <property type="protein sequence ID" value="WBW62991.1"/>
    <property type="molecule type" value="Genomic_DNA"/>
</dbReference>
<evidence type="ECO:0000313" key="12">
    <source>
        <dbReference type="Proteomes" id="UP001210130"/>
    </source>
</evidence>
<dbReference type="PANTHER" id="PTHR38105">
    <property type="entry name" value="OUTER MEMBRANE PROTEIN-RELATED-RELATED"/>
    <property type="match status" value="1"/>
</dbReference>
<dbReference type="Pfam" id="PF06178">
    <property type="entry name" value="KdgM"/>
    <property type="match status" value="1"/>
</dbReference>
<keyword evidence="8" id="KW-0626">Porin</keyword>
<dbReference type="GO" id="GO:0015772">
    <property type="term" value="P:oligosaccharide transport"/>
    <property type="evidence" value="ECO:0007669"/>
    <property type="project" value="TreeGrafter"/>
</dbReference>
<evidence type="ECO:0000256" key="6">
    <source>
        <dbReference type="ARBA" id="ARBA00022729"/>
    </source>
</evidence>
<gene>
    <name evidence="11" type="primary">ompL</name>
    <name evidence="11" type="ORF">OR613_08820</name>
</gene>
<comment type="subcellular location">
    <subcellularLocation>
        <location evidence="1">Cell outer membrane</location>
    </subcellularLocation>
</comment>
<dbReference type="Proteomes" id="UP001210130">
    <property type="component" value="Chromosome"/>
</dbReference>
<sequence>MDEIKKVTVIMSIAFALYSSQVFSAGPWVEGRESYWTATNQHELAFRGGYDFDNSAGVMLTNAYNTGTYDQLKHSWNELEGWYPFWSSADFAVMGGGIVNENTEGSGGAAYFDFRYFASQKLNFVLRTRYNYRNYDSMTIDGGEQANNTGEFHIGVSYIIDPDWSYYIEPTYIQQAANFHSDNDRTYHWEVNNVLTYTGFHHWVPYLEAGWMDRVVSENAENYRFRIGLRYNF</sequence>
<keyword evidence="3" id="KW-1134">Transmembrane beta strand</keyword>
<evidence type="ECO:0000256" key="5">
    <source>
        <dbReference type="ARBA" id="ARBA00022692"/>
    </source>
</evidence>
<keyword evidence="2" id="KW-0813">Transport</keyword>
<dbReference type="GO" id="GO:0046930">
    <property type="term" value="C:pore complex"/>
    <property type="evidence" value="ECO:0007669"/>
    <property type="project" value="UniProtKB-KW"/>
</dbReference>
<dbReference type="GO" id="GO:0006811">
    <property type="term" value="P:monoatomic ion transport"/>
    <property type="evidence" value="ECO:0007669"/>
    <property type="project" value="UniProtKB-KW"/>
</dbReference>
<dbReference type="AlphaFoldDB" id="A0AAJ5UFK8"/>
<keyword evidence="6" id="KW-0732">Signal</keyword>
<name>A0AAJ5UFK8_9ENTR</name>
<evidence type="ECO:0000256" key="3">
    <source>
        <dbReference type="ARBA" id="ARBA00022452"/>
    </source>
</evidence>
<evidence type="ECO:0000256" key="10">
    <source>
        <dbReference type="ARBA" id="ARBA00023237"/>
    </source>
</evidence>
<dbReference type="GO" id="GO:0015288">
    <property type="term" value="F:porin activity"/>
    <property type="evidence" value="ECO:0007669"/>
    <property type="project" value="UniProtKB-KW"/>
</dbReference>
<evidence type="ECO:0000313" key="11">
    <source>
        <dbReference type="EMBL" id="WBW62991.1"/>
    </source>
</evidence>
<dbReference type="InterPro" id="IPR053713">
    <property type="entry name" value="Bact_OM_Channel_sf"/>
</dbReference>
<evidence type="ECO:0000256" key="2">
    <source>
        <dbReference type="ARBA" id="ARBA00022448"/>
    </source>
</evidence>
<dbReference type="Gene3D" id="2.40.160.40">
    <property type="entry name" value="monomeric porin ompg"/>
    <property type="match status" value="1"/>
</dbReference>
<dbReference type="GO" id="GO:0009279">
    <property type="term" value="C:cell outer membrane"/>
    <property type="evidence" value="ECO:0007669"/>
    <property type="project" value="UniProtKB-SubCell"/>
</dbReference>
<evidence type="ECO:0000256" key="4">
    <source>
        <dbReference type="ARBA" id="ARBA00022597"/>
    </source>
</evidence>
<keyword evidence="10" id="KW-0998">Cell outer membrane</keyword>
<evidence type="ECO:0000256" key="7">
    <source>
        <dbReference type="ARBA" id="ARBA00023065"/>
    </source>
</evidence>
<keyword evidence="4" id="KW-0762">Sugar transport</keyword>
<evidence type="ECO:0000256" key="9">
    <source>
        <dbReference type="ARBA" id="ARBA00023136"/>
    </source>
</evidence>
<evidence type="ECO:0000256" key="8">
    <source>
        <dbReference type="ARBA" id="ARBA00023114"/>
    </source>
</evidence>
<keyword evidence="12" id="KW-1185">Reference proteome</keyword>
<keyword evidence="9" id="KW-0472">Membrane</keyword>
<organism evidence="11 12">
    <name type="scientific">Klebsiella electrica</name>
    <dbReference type="NCBI Taxonomy" id="1259973"/>
    <lineage>
        <taxon>Bacteria</taxon>
        <taxon>Pseudomonadati</taxon>
        <taxon>Pseudomonadota</taxon>
        <taxon>Gammaproteobacteria</taxon>
        <taxon>Enterobacterales</taxon>
        <taxon>Enterobacteriaceae</taxon>
        <taxon>Klebsiella/Raoultella group</taxon>
        <taxon>Klebsiella</taxon>
    </lineage>
</organism>
<keyword evidence="7" id="KW-0406">Ion transport</keyword>
<proteinExistence type="predicted"/>
<dbReference type="PANTHER" id="PTHR38105:SF2">
    <property type="entry name" value="N-ACETYLNEURAMINIC ACID OUTER MEMBRANE CHANNEL PROTEIN NANC-RELATED"/>
    <property type="match status" value="1"/>
</dbReference>
<keyword evidence="5" id="KW-0812">Transmembrane</keyword>
<reference evidence="11 12" key="1">
    <citation type="journal article" date="2023" name="Microbiol. Resour. Announc.">
        <title>Complete Genome Sequence of the First Colistin-Resistant Raoultella electrica Strain.</title>
        <authorList>
            <person name="Aldeia C."/>
            <person name="Campos-Madueno E.I."/>
            <person name="Sendi P."/>
            <person name="Endimiani A."/>
        </authorList>
    </citation>
    <scope>NUCLEOTIDE SEQUENCE [LARGE SCALE GENOMIC DNA]</scope>
    <source>
        <strain evidence="11 12">S2-IND-01-C</strain>
    </source>
</reference>
<accession>A0AAJ5UFK8</accession>
<protein>
    <submittedName>
        <fullName evidence="11">Porin OmpL</fullName>
    </submittedName>
</protein>
<dbReference type="RefSeq" id="WP_131048044.1">
    <property type="nucleotide sequence ID" value="NZ_CP112887.1"/>
</dbReference>
<evidence type="ECO:0000256" key="1">
    <source>
        <dbReference type="ARBA" id="ARBA00004442"/>
    </source>
</evidence>